<reference evidence="6 7" key="1">
    <citation type="submission" date="2019-04" db="EMBL/GenBank/DDBJ databases">
        <title>Microbes associate with the intestines of laboratory mice.</title>
        <authorList>
            <person name="Navarre W."/>
            <person name="Wong E."/>
            <person name="Huang K."/>
            <person name="Tropini C."/>
            <person name="Ng K."/>
            <person name="Yu B."/>
        </authorList>
    </citation>
    <scope>NUCLEOTIDE SEQUENCE [LARGE SCALE GENOMIC DNA]</scope>
    <source>
        <strain evidence="6 7">NM70_E10</strain>
    </source>
</reference>
<dbReference type="AlphaFoldDB" id="A0A4S2AV71"/>
<feature type="chain" id="PRO_5020854368" description="beta-lactamase" evidence="4">
    <location>
        <begin position="26"/>
        <end position="301"/>
    </location>
</feature>
<dbReference type="PANTHER" id="PTHR35333:SF3">
    <property type="entry name" value="BETA-LACTAMASE-TYPE TRANSPEPTIDASE FOLD CONTAINING PROTEIN"/>
    <property type="match status" value="1"/>
</dbReference>
<dbReference type="EC" id="3.5.2.6" evidence="3"/>
<dbReference type="SUPFAM" id="SSF56601">
    <property type="entry name" value="beta-lactamase/transpeptidase-like"/>
    <property type="match status" value="1"/>
</dbReference>
<gene>
    <name evidence="6" type="primary">bla</name>
    <name evidence="6" type="ORF">E5356_07900</name>
</gene>
<evidence type="ECO:0000256" key="1">
    <source>
        <dbReference type="ARBA" id="ARBA00001526"/>
    </source>
</evidence>
<dbReference type="NCBIfam" id="NF033103">
    <property type="entry name" value="bla_class_A"/>
    <property type="match status" value="1"/>
</dbReference>
<dbReference type="GO" id="GO:0046677">
    <property type="term" value="P:response to antibiotic"/>
    <property type="evidence" value="ECO:0007669"/>
    <property type="project" value="InterPro"/>
</dbReference>
<accession>A0A4S2AV71</accession>
<dbReference type="InterPro" id="IPR000871">
    <property type="entry name" value="Beta-lactam_class-A"/>
</dbReference>
<evidence type="ECO:0000313" key="6">
    <source>
        <dbReference type="EMBL" id="TGY05349.1"/>
    </source>
</evidence>
<comment type="similarity">
    <text evidence="2">Belongs to the class-A beta-lactamase family.</text>
</comment>
<evidence type="ECO:0000313" key="7">
    <source>
        <dbReference type="Proteomes" id="UP000305751"/>
    </source>
</evidence>
<dbReference type="RefSeq" id="WP_024987133.1">
    <property type="nucleotide sequence ID" value="NZ_CAJTBC010000029.1"/>
</dbReference>
<feature type="signal peptide" evidence="4">
    <location>
        <begin position="1"/>
        <end position="25"/>
    </location>
</feature>
<dbReference type="Pfam" id="PF13354">
    <property type="entry name" value="Beta-lactamase2"/>
    <property type="match status" value="1"/>
</dbReference>
<proteinExistence type="inferred from homology"/>
<evidence type="ECO:0000256" key="4">
    <source>
        <dbReference type="SAM" id="SignalP"/>
    </source>
</evidence>
<dbReference type="PANTHER" id="PTHR35333">
    <property type="entry name" value="BETA-LACTAMASE"/>
    <property type="match status" value="1"/>
</dbReference>
<dbReference type="EMBL" id="SRZA01000018">
    <property type="protein sequence ID" value="TGY05349.1"/>
    <property type="molecule type" value="Genomic_DNA"/>
</dbReference>
<dbReference type="GeneID" id="93047791"/>
<comment type="catalytic activity">
    <reaction evidence="1">
        <text>a beta-lactam + H2O = a substituted beta-amino acid</text>
        <dbReference type="Rhea" id="RHEA:20401"/>
        <dbReference type="ChEBI" id="CHEBI:15377"/>
        <dbReference type="ChEBI" id="CHEBI:35627"/>
        <dbReference type="ChEBI" id="CHEBI:140347"/>
        <dbReference type="EC" id="3.5.2.6"/>
    </reaction>
</comment>
<dbReference type="InterPro" id="IPR045155">
    <property type="entry name" value="Beta-lactam_cat"/>
</dbReference>
<dbReference type="Proteomes" id="UP000305751">
    <property type="component" value="Unassembled WGS sequence"/>
</dbReference>
<evidence type="ECO:0000256" key="2">
    <source>
        <dbReference type="ARBA" id="ARBA00009009"/>
    </source>
</evidence>
<dbReference type="InterPro" id="IPR012338">
    <property type="entry name" value="Beta-lactam/transpept-like"/>
</dbReference>
<dbReference type="GO" id="GO:0030655">
    <property type="term" value="P:beta-lactam antibiotic catabolic process"/>
    <property type="evidence" value="ECO:0007669"/>
    <property type="project" value="InterPro"/>
</dbReference>
<protein>
    <recommendedName>
        <fullName evidence="3">beta-lactamase</fullName>
        <ecNumber evidence="3">3.5.2.6</ecNumber>
    </recommendedName>
</protein>
<keyword evidence="7" id="KW-1185">Reference proteome</keyword>
<evidence type="ECO:0000259" key="5">
    <source>
        <dbReference type="Pfam" id="PF13354"/>
    </source>
</evidence>
<name>A0A4S2AV71_9BACE</name>
<keyword evidence="4" id="KW-0732">Signal</keyword>
<dbReference type="NCBIfam" id="NF012099">
    <property type="entry name" value="SubclassA2"/>
    <property type="match status" value="1"/>
</dbReference>
<dbReference type="GO" id="GO:0008800">
    <property type="term" value="F:beta-lactamase activity"/>
    <property type="evidence" value="ECO:0007669"/>
    <property type="project" value="UniProtKB-EC"/>
</dbReference>
<sequence length="301" mass="33850">MRSFIVFLCLIPILLFSCQSVPLEAQLKEAIKDKKAEIGIAVIIDGKDTITVNNDNHYPLMSVFKFHQALALADYMAKHKQSLDTLLKIEKSDLKPDTYSPLRDKYPQGEIEMSIADLLRYTLQQSDNNACDILFNYQGGTDAVDKYIHSLGIQDCAIVGTEAAMHEDLDLCYQNWSTPLAAAELLEIFRREPLFAKEYKDFIWQTMVECQTGQDRLVAPLLDKKVTVGHKTGTGDRNAKGQQIGCNDIGFVLLPDGRTYSIAVFVKDSEESFADNSKIIADISRIVYEYVMQSTKRGNNS</sequence>
<dbReference type="PROSITE" id="PS51257">
    <property type="entry name" value="PROKAR_LIPOPROTEIN"/>
    <property type="match status" value="1"/>
</dbReference>
<evidence type="ECO:0000256" key="3">
    <source>
        <dbReference type="ARBA" id="ARBA00012865"/>
    </source>
</evidence>
<comment type="caution">
    <text evidence="6">The sequence shown here is derived from an EMBL/GenBank/DDBJ whole genome shotgun (WGS) entry which is preliminary data.</text>
</comment>
<feature type="domain" description="Beta-lactamase class A catalytic" evidence="5">
    <location>
        <begin position="45"/>
        <end position="266"/>
    </location>
</feature>
<dbReference type="Gene3D" id="3.40.710.10">
    <property type="entry name" value="DD-peptidase/beta-lactamase superfamily"/>
    <property type="match status" value="1"/>
</dbReference>
<organism evidence="6 7">
    <name type="scientific">Bacteroides acidifaciens</name>
    <dbReference type="NCBI Taxonomy" id="85831"/>
    <lineage>
        <taxon>Bacteria</taxon>
        <taxon>Pseudomonadati</taxon>
        <taxon>Bacteroidota</taxon>
        <taxon>Bacteroidia</taxon>
        <taxon>Bacteroidales</taxon>
        <taxon>Bacteroidaceae</taxon>
        <taxon>Bacteroides</taxon>
    </lineage>
</organism>